<dbReference type="GeneID" id="9678858"/>
<evidence type="ECO:0000256" key="1">
    <source>
        <dbReference type="SAM" id="MobiDB-lite"/>
    </source>
</evidence>
<proteinExistence type="predicted"/>
<name>C7ZMP4_FUSV7</name>
<dbReference type="AlphaFoldDB" id="C7ZMP4"/>
<dbReference type="EMBL" id="GG698957">
    <property type="protein sequence ID" value="EEU34708.1"/>
    <property type="molecule type" value="Genomic_DNA"/>
</dbReference>
<evidence type="ECO:0000313" key="3">
    <source>
        <dbReference type="Proteomes" id="UP000005206"/>
    </source>
</evidence>
<dbReference type="OrthoDB" id="2311180at2759"/>
<accession>C7ZMP4</accession>
<dbReference type="Proteomes" id="UP000005206">
    <property type="component" value="Chromosome 11"/>
</dbReference>
<dbReference type="STRING" id="660122.C7ZMP4"/>
<feature type="region of interest" description="Disordered" evidence="1">
    <location>
        <begin position="376"/>
        <end position="401"/>
    </location>
</feature>
<dbReference type="VEuPathDB" id="FungiDB:NECHADRAFT_87019"/>
<dbReference type="InParanoid" id="C7ZMP4"/>
<dbReference type="KEGG" id="nhe:NECHADRAFT_87019"/>
<organism evidence="2 3">
    <name type="scientific">Fusarium vanettenii (strain ATCC MYA-4622 / CBS 123669 / FGSC 9596 / NRRL 45880 / 77-13-4)</name>
    <name type="common">Fusarium solani subsp. pisi</name>
    <dbReference type="NCBI Taxonomy" id="660122"/>
    <lineage>
        <taxon>Eukaryota</taxon>
        <taxon>Fungi</taxon>
        <taxon>Dikarya</taxon>
        <taxon>Ascomycota</taxon>
        <taxon>Pezizomycotina</taxon>
        <taxon>Sordariomycetes</taxon>
        <taxon>Hypocreomycetidae</taxon>
        <taxon>Hypocreales</taxon>
        <taxon>Nectriaceae</taxon>
        <taxon>Fusarium</taxon>
        <taxon>Fusarium solani species complex</taxon>
        <taxon>Fusarium vanettenii</taxon>
    </lineage>
</organism>
<dbReference type="RefSeq" id="XP_003040421.1">
    <property type="nucleotide sequence ID" value="XM_003040375.1"/>
</dbReference>
<evidence type="ECO:0000313" key="2">
    <source>
        <dbReference type="EMBL" id="EEU34708.1"/>
    </source>
</evidence>
<dbReference type="Gene3D" id="3.40.50.1010">
    <property type="entry name" value="5'-nuclease"/>
    <property type="match status" value="1"/>
</dbReference>
<evidence type="ECO:0008006" key="4">
    <source>
        <dbReference type="Google" id="ProtNLM"/>
    </source>
</evidence>
<feature type="compositionally biased region" description="Polar residues" evidence="1">
    <location>
        <begin position="378"/>
        <end position="392"/>
    </location>
</feature>
<protein>
    <recommendedName>
        <fullName evidence="4">NYN domain-containing protein</fullName>
    </recommendedName>
</protein>
<dbReference type="HOGENOM" id="CLU_033464_0_0_1"/>
<reference evidence="2 3" key="1">
    <citation type="journal article" date="2009" name="PLoS Genet.">
        <title>The genome of Nectria haematococca: contribution of supernumerary chromosomes to gene expansion.</title>
        <authorList>
            <person name="Coleman J.J."/>
            <person name="Rounsley S.D."/>
            <person name="Rodriguez-Carres M."/>
            <person name="Kuo A."/>
            <person name="Wasmann C.C."/>
            <person name="Grimwood J."/>
            <person name="Schmutz J."/>
            <person name="Taga M."/>
            <person name="White G.J."/>
            <person name="Zhou S."/>
            <person name="Schwartz D.C."/>
            <person name="Freitag M."/>
            <person name="Ma L.J."/>
            <person name="Danchin E.G."/>
            <person name="Henrissat B."/>
            <person name="Coutinho P.M."/>
            <person name="Nelson D.R."/>
            <person name="Straney D."/>
            <person name="Napoli C.A."/>
            <person name="Barker B.M."/>
            <person name="Gribskov M."/>
            <person name="Rep M."/>
            <person name="Kroken S."/>
            <person name="Molnar I."/>
            <person name="Rensing C."/>
            <person name="Kennell J.C."/>
            <person name="Zamora J."/>
            <person name="Farman M.L."/>
            <person name="Selker E.U."/>
            <person name="Salamov A."/>
            <person name="Shapiro H."/>
            <person name="Pangilinan J."/>
            <person name="Lindquist E."/>
            <person name="Lamers C."/>
            <person name="Grigoriev I.V."/>
            <person name="Geiser D.M."/>
            <person name="Covert S.F."/>
            <person name="Temporini E."/>
            <person name="Vanetten H.D."/>
        </authorList>
    </citation>
    <scope>NUCLEOTIDE SEQUENCE [LARGE SCALE GENOMIC DNA]</scope>
    <source>
        <strain evidence="3">ATCC MYA-4622 / CBS 123669 / FGSC 9596 / NRRL 45880 / 77-13-4</strain>
    </source>
</reference>
<sequence>MQTCGCGKEKTDTTGSLLSLLIALVFLVTRNDNETQLRFISLKLLHLHDILTLYNNPSNASLIPMQSRISTRAATPRRVEQIRIYIDNSNVWIQGQRTSAEKRGLPEKLDPTWRFDAGKLKNVLTQNCGLPADEDVQAIVDLYGSTPHEIDATWRAIESCDVRVHTFERSSWTKREKKSTLKSSRPRTFIIVSGDKDLIRAVLRIAKREFQVHVWSWRNGISAAYTQPKEECRHLMMDRELIEVHFLDDFMDKFSFHEEVFDPKKSAIPDNSIVILEPSINRDIINQVLENLRISYRLHHLQRRGVSEKDLVIILICELDHETHTEIFQDMREELKRYNLRAMTYFEYNNSASRPQNPKGKFITPNPFDPLRKANGIDSKSGQDNDGFTPVNNGRKKQNKRLKAEQKLVYNRCVWRLYCSEGTRCKYGHTIEETATFEACGTRKAKRYKFCSNGKDCFKKTCNYAHKWDELLCPTCDKTGPT</sequence>
<keyword evidence="3" id="KW-1185">Reference proteome</keyword>
<dbReference type="OMA" id="AICIKCH"/>
<dbReference type="eggNOG" id="ENOG502S9YF">
    <property type="taxonomic scope" value="Eukaryota"/>
</dbReference>
<gene>
    <name evidence="2" type="ORF">NECHADRAFT_87019</name>
</gene>